<keyword evidence="1" id="KW-0732">Signal</keyword>
<gene>
    <name evidence="3" type="primary">LOC111348015</name>
</gene>
<sequence>MMGGTDILRVAVIATLIAWCTAYPHRGLYGNNNYNNNDANLDYAYRNSLSNGLNNNNLRSNLNNLNNLSRRQAAAALGSAPIRPPTADELKYLPIVHSRQFDEIDASHIPIGGRRS</sequence>
<evidence type="ECO:0000313" key="2">
    <source>
        <dbReference type="Proteomes" id="UP000301870"/>
    </source>
</evidence>
<keyword evidence="2" id="KW-1185">Reference proteome</keyword>
<dbReference type="KEGG" id="sliu:111348015"/>
<proteinExistence type="predicted"/>
<organism evidence="2 3">
    <name type="scientific">Spodoptera litura</name>
    <name type="common">Asian cotton leafworm</name>
    <dbReference type="NCBI Taxonomy" id="69820"/>
    <lineage>
        <taxon>Eukaryota</taxon>
        <taxon>Metazoa</taxon>
        <taxon>Ecdysozoa</taxon>
        <taxon>Arthropoda</taxon>
        <taxon>Hexapoda</taxon>
        <taxon>Insecta</taxon>
        <taxon>Pterygota</taxon>
        <taxon>Neoptera</taxon>
        <taxon>Endopterygota</taxon>
        <taxon>Lepidoptera</taxon>
        <taxon>Glossata</taxon>
        <taxon>Ditrysia</taxon>
        <taxon>Noctuoidea</taxon>
        <taxon>Noctuidae</taxon>
        <taxon>Amphipyrinae</taxon>
        <taxon>Spodoptera</taxon>
    </lineage>
</organism>
<feature type="signal peptide" evidence="1">
    <location>
        <begin position="1"/>
        <end position="22"/>
    </location>
</feature>
<reference evidence="3" key="1">
    <citation type="submission" date="2025-08" db="UniProtKB">
        <authorList>
            <consortium name="RefSeq"/>
        </authorList>
    </citation>
    <scope>IDENTIFICATION</scope>
    <source>
        <strain evidence="3">Ishihara</strain>
        <tissue evidence="3">Whole body</tissue>
    </source>
</reference>
<dbReference type="Proteomes" id="UP000301870">
    <property type="component" value="Chromosome 6"/>
</dbReference>
<dbReference type="RefSeq" id="XP_022814230.1">
    <property type="nucleotide sequence ID" value="XM_022958462.1"/>
</dbReference>
<dbReference type="GeneID" id="111348015"/>
<accession>A0A9J7IIH6</accession>
<feature type="chain" id="PRO_5039949669" evidence="1">
    <location>
        <begin position="23"/>
        <end position="116"/>
    </location>
</feature>
<evidence type="ECO:0000313" key="3">
    <source>
        <dbReference type="RefSeq" id="XP_022814230.1"/>
    </source>
</evidence>
<name>A0A9J7IIH6_SPOLT</name>
<dbReference type="AlphaFoldDB" id="A0A9J7IIH6"/>
<evidence type="ECO:0000256" key="1">
    <source>
        <dbReference type="SAM" id="SignalP"/>
    </source>
</evidence>
<protein>
    <submittedName>
        <fullName evidence="3">SPX and EXS domain-containing protein 1-like</fullName>
    </submittedName>
</protein>